<accession>A0A5K1JUU3</accession>
<evidence type="ECO:0000313" key="1">
    <source>
        <dbReference type="EMBL" id="VWO95520.1"/>
    </source>
</evidence>
<sequence length="152" mass="16397">MASQSHVLFSNRVTCVNVWESNGVQQCAYPEAVVSVAFSPYCSESAPVNSFNQVLRVSGSAVALSNASGGVCIFFKNETTLNDFAQSLNIVLPVIATAVDREHSAVFDGASTSEDMMDSFLSELSTTLWNEVSDVIVDNDGDVELDWDIVDM</sequence>
<dbReference type="EMBL" id="LR724899">
    <property type="protein sequence ID" value="VWO95520.1"/>
    <property type="molecule type" value="Genomic_DNA"/>
</dbReference>
<reference evidence="1" key="1">
    <citation type="submission" date="2019-10" db="EMBL/GenBank/DDBJ databases">
        <authorList>
            <person name="Nor Muhammad N."/>
        </authorList>
    </citation>
    <scope>NUCLEOTIDE SEQUENCE</scope>
</reference>
<name>A0A5K1JUU3_9APHY</name>
<organism evidence="1">
    <name type="scientific">Ganoderma boninense</name>
    <dbReference type="NCBI Taxonomy" id="34458"/>
    <lineage>
        <taxon>Eukaryota</taxon>
        <taxon>Fungi</taxon>
        <taxon>Dikarya</taxon>
        <taxon>Basidiomycota</taxon>
        <taxon>Agaricomycotina</taxon>
        <taxon>Agaricomycetes</taxon>
        <taxon>Polyporales</taxon>
        <taxon>Polyporaceae</taxon>
        <taxon>Ganoderma</taxon>
    </lineage>
</organism>
<gene>
    <name evidence="1" type="primary">G4MUR7</name>
</gene>
<protein>
    <submittedName>
        <fullName evidence="1">Transcriptional repressor rco-1</fullName>
    </submittedName>
</protein>
<dbReference type="AlphaFoldDB" id="A0A5K1JUU3"/>
<proteinExistence type="predicted"/>